<reference evidence="3 4" key="1">
    <citation type="submission" date="2018-10" db="EMBL/GenBank/DDBJ databases">
        <title>Rhodobacter sp . BO-81.</title>
        <authorList>
            <person name="Im W.T."/>
        </authorList>
    </citation>
    <scope>NUCLEOTIDE SEQUENCE [LARGE SCALE GENOMIC DNA]</scope>
    <source>
        <strain evidence="3 4">BO-81</strain>
    </source>
</reference>
<dbReference type="Gene3D" id="1.20.120.20">
    <property type="entry name" value="Apolipoprotein"/>
    <property type="match status" value="1"/>
</dbReference>
<evidence type="ECO:0000313" key="4">
    <source>
        <dbReference type="Proteomes" id="UP000279673"/>
    </source>
</evidence>
<evidence type="ECO:0000313" key="3">
    <source>
        <dbReference type="EMBL" id="RLL73041.1"/>
    </source>
</evidence>
<dbReference type="Proteomes" id="UP000279673">
    <property type="component" value="Unassembled WGS sequence"/>
</dbReference>
<dbReference type="SUPFAM" id="SSF58104">
    <property type="entry name" value="Methyl-accepting chemotaxis protein (MCP) signaling domain"/>
    <property type="match status" value="1"/>
</dbReference>
<keyword evidence="2" id="KW-0812">Transmembrane</keyword>
<keyword evidence="2" id="KW-1133">Transmembrane helix</keyword>
<dbReference type="AlphaFoldDB" id="A0A421BXJ8"/>
<protein>
    <submittedName>
        <fullName evidence="3">Methyl-accepting chemotaxis protein</fullName>
    </submittedName>
</protein>
<organism evidence="3 4">
    <name type="scientific">Paenirhodobacter hankyongi</name>
    <dbReference type="NCBI Taxonomy" id="2294033"/>
    <lineage>
        <taxon>Bacteria</taxon>
        <taxon>Pseudomonadati</taxon>
        <taxon>Pseudomonadota</taxon>
        <taxon>Alphaproteobacteria</taxon>
        <taxon>Rhodobacterales</taxon>
        <taxon>Rhodobacter group</taxon>
        <taxon>Paenirhodobacter</taxon>
    </lineage>
</organism>
<feature type="region of interest" description="Disordered" evidence="1">
    <location>
        <begin position="511"/>
        <end position="546"/>
    </location>
</feature>
<gene>
    <name evidence="3" type="ORF">DYS74_01620</name>
</gene>
<evidence type="ECO:0000256" key="1">
    <source>
        <dbReference type="SAM" id="MobiDB-lite"/>
    </source>
</evidence>
<dbReference type="EMBL" id="RCHI01000001">
    <property type="protein sequence ID" value="RLL73041.1"/>
    <property type="molecule type" value="Genomic_DNA"/>
</dbReference>
<feature type="transmembrane region" description="Helical" evidence="2">
    <location>
        <begin position="33"/>
        <end position="54"/>
    </location>
</feature>
<feature type="transmembrane region" description="Helical" evidence="2">
    <location>
        <begin position="147"/>
        <end position="168"/>
    </location>
</feature>
<proteinExistence type="predicted"/>
<feature type="transmembrane region" description="Helical" evidence="2">
    <location>
        <begin position="188"/>
        <end position="209"/>
    </location>
</feature>
<dbReference type="SUPFAM" id="SSF58113">
    <property type="entry name" value="Apolipoprotein A-I"/>
    <property type="match status" value="1"/>
</dbReference>
<sequence length="681" mass="72738">MPTAFQTIFDSIGLPVVHAVLFIAAALKNESAPGLVVILLVLGLLGFSFFTWRIMRHRAKLLQRVNKALVGISPEEFAQGGRERFSAELHEIAKGNTGATLREAWDEFSETTIVDDLTEPPVLRNTVRPATFFNLDDLGYGPGFLRLLPGLFVSIGLALTFLGLIAALHSMSGEEITSATMQTLLRIASAKFIMSLTGLACSIVFTIVLHRQRGKVEKALHQLVRLIEEKLTFASLEQIALNQLKAQVEAQEAQRKLGFELVAELGRPLREEVPQAIAQSISDSMQPILDRVGQQGTDSVQTMAADLSQQVSSGVEQALTIASERIAQAGDRIAQLASRMDESSGRMGSEMDQAVARVAQAVEDLRNSMTQTAQSASGAFTAGAEQLLGVMNTTLEGIRDNTGAGARAMSEAASDMSKAAQAMREEMEGAAKSGAEAAQARMQEAGTAAGAAIDGAGRSMLSAFEASSQKITEMSHEVFAKAGQELMSPLTTLGEQLDDLVSSLEDSTEAARATATSLRDGAQATSEAAGRFRTASQDMTAAAQPIRASTEQVEAGLRNLNESTRNVATTVTRSAEITAQSAAQALKSAQEILGTQRQAIEAAMRGVEELVRRMQGQGDKLDDIDNKLGHAFDIYASQTETAMQSVRGHVVDMSKGLNDAVSVLQTVVDNLQDFQPQQRGA</sequence>
<keyword evidence="4" id="KW-1185">Reference proteome</keyword>
<comment type="caution">
    <text evidence="3">The sequence shown here is derived from an EMBL/GenBank/DDBJ whole genome shotgun (WGS) entry which is preliminary data.</text>
</comment>
<feature type="transmembrane region" description="Helical" evidence="2">
    <location>
        <begin position="7"/>
        <end position="27"/>
    </location>
</feature>
<evidence type="ECO:0000256" key="2">
    <source>
        <dbReference type="SAM" id="Phobius"/>
    </source>
</evidence>
<dbReference type="Gene3D" id="1.10.287.950">
    <property type="entry name" value="Methyl-accepting chemotaxis protein"/>
    <property type="match status" value="1"/>
</dbReference>
<keyword evidence="2" id="KW-0472">Membrane</keyword>
<name>A0A421BXJ8_9RHOB</name>
<accession>A0A421BXJ8</accession>
<dbReference type="RefSeq" id="WP_121530403.1">
    <property type="nucleotide sequence ID" value="NZ_RCHI01000001.1"/>
</dbReference>